<gene>
    <name evidence="7" type="ORF">ACFQPB_15525</name>
</gene>
<evidence type="ECO:0000256" key="4">
    <source>
        <dbReference type="ARBA" id="ARBA00023136"/>
    </source>
</evidence>
<reference evidence="8" key="1">
    <citation type="journal article" date="2019" name="Int. J. Syst. Evol. Microbiol.">
        <title>The Global Catalogue of Microorganisms (GCM) 10K type strain sequencing project: providing services to taxonomists for standard genome sequencing and annotation.</title>
        <authorList>
            <consortium name="The Broad Institute Genomics Platform"/>
            <consortium name="The Broad Institute Genome Sequencing Center for Infectious Disease"/>
            <person name="Wu L."/>
            <person name="Ma J."/>
        </authorList>
    </citation>
    <scope>NUCLEOTIDE SEQUENCE [LARGE SCALE GENOMIC DNA]</scope>
    <source>
        <strain evidence="8">CGMCC 1.12371</strain>
    </source>
</reference>
<proteinExistence type="predicted"/>
<keyword evidence="3 5" id="KW-1133">Transmembrane helix</keyword>
<evidence type="ECO:0000256" key="3">
    <source>
        <dbReference type="ARBA" id="ARBA00022989"/>
    </source>
</evidence>
<accession>A0ABW2QMK8</accession>
<feature type="transmembrane region" description="Helical" evidence="5">
    <location>
        <begin position="39"/>
        <end position="59"/>
    </location>
</feature>
<evidence type="ECO:0000259" key="6">
    <source>
        <dbReference type="Pfam" id="PF00892"/>
    </source>
</evidence>
<dbReference type="PANTHER" id="PTHR22911">
    <property type="entry name" value="ACYL-MALONYL CONDENSING ENZYME-RELATED"/>
    <property type="match status" value="1"/>
</dbReference>
<feature type="transmembrane region" description="Helical" evidence="5">
    <location>
        <begin position="12"/>
        <end position="33"/>
    </location>
</feature>
<feature type="transmembrane region" description="Helical" evidence="5">
    <location>
        <begin position="71"/>
        <end position="92"/>
    </location>
</feature>
<feature type="domain" description="EamA" evidence="6">
    <location>
        <begin position="7"/>
        <end position="139"/>
    </location>
</feature>
<feature type="transmembrane region" description="Helical" evidence="5">
    <location>
        <begin position="146"/>
        <end position="162"/>
    </location>
</feature>
<dbReference type="RefSeq" id="WP_382225098.1">
    <property type="nucleotide sequence ID" value="NZ_JBHTCA010000013.1"/>
</dbReference>
<feature type="transmembrane region" description="Helical" evidence="5">
    <location>
        <begin position="262"/>
        <end position="279"/>
    </location>
</feature>
<dbReference type="Pfam" id="PF00892">
    <property type="entry name" value="EamA"/>
    <property type="match status" value="1"/>
</dbReference>
<keyword evidence="8" id="KW-1185">Reference proteome</keyword>
<feature type="transmembrane region" description="Helical" evidence="5">
    <location>
        <begin position="124"/>
        <end position="140"/>
    </location>
</feature>
<feature type="transmembrane region" description="Helical" evidence="5">
    <location>
        <begin position="174"/>
        <end position="196"/>
    </location>
</feature>
<organism evidence="7 8">
    <name type="scientific">Hydrogenophaga atypica</name>
    <dbReference type="NCBI Taxonomy" id="249409"/>
    <lineage>
        <taxon>Bacteria</taxon>
        <taxon>Pseudomonadati</taxon>
        <taxon>Pseudomonadota</taxon>
        <taxon>Betaproteobacteria</taxon>
        <taxon>Burkholderiales</taxon>
        <taxon>Comamonadaceae</taxon>
        <taxon>Hydrogenophaga</taxon>
    </lineage>
</organism>
<dbReference type="PANTHER" id="PTHR22911:SF6">
    <property type="entry name" value="SOLUTE CARRIER FAMILY 35 MEMBER G1"/>
    <property type="match status" value="1"/>
</dbReference>
<feature type="transmembrane region" description="Helical" evidence="5">
    <location>
        <begin position="98"/>
        <end position="117"/>
    </location>
</feature>
<evidence type="ECO:0000256" key="1">
    <source>
        <dbReference type="ARBA" id="ARBA00004141"/>
    </source>
</evidence>
<comment type="subcellular location">
    <subcellularLocation>
        <location evidence="1">Membrane</location>
        <topology evidence="1">Multi-pass membrane protein</topology>
    </subcellularLocation>
</comment>
<evidence type="ECO:0000313" key="8">
    <source>
        <dbReference type="Proteomes" id="UP001596501"/>
    </source>
</evidence>
<name>A0ABW2QMK8_9BURK</name>
<dbReference type="InterPro" id="IPR000620">
    <property type="entry name" value="EamA_dom"/>
</dbReference>
<evidence type="ECO:0000256" key="5">
    <source>
        <dbReference type="SAM" id="Phobius"/>
    </source>
</evidence>
<dbReference type="Gene3D" id="1.10.3730.20">
    <property type="match status" value="2"/>
</dbReference>
<keyword evidence="4 5" id="KW-0472">Membrane</keyword>
<feature type="transmembrane region" description="Helical" evidence="5">
    <location>
        <begin position="208"/>
        <end position="227"/>
    </location>
</feature>
<sequence>MNAENRRGIVMMSAAMAFFIANDALVKLVSASLPTAQLIFVRGLLTTLLLGGVVLGSGLAAQWRHMLQPTVALRALFDAGATFTYLTALFHLPIGNATAINLSAPLFLTLFAVFLLGERVDAKRWALIVLGFVGVLLVVQPSAEGFNAYALLCVFATLLHAARDLLTRRVPAQVPSLIITLATACTVTVLSGLWSLGGEWRPMGSASMAQLAGAALCLAAAYHLLTLSMRAGDMSVIGPFRYSGLLVALLLGYLLWGDVPNALAWGGIALLVAAGLGMLHSERQRSRAALDAATD</sequence>
<comment type="caution">
    <text evidence="7">The sequence shown here is derived from an EMBL/GenBank/DDBJ whole genome shotgun (WGS) entry which is preliminary data.</text>
</comment>
<dbReference type="EMBL" id="JBHTCA010000013">
    <property type="protein sequence ID" value="MFC7410277.1"/>
    <property type="molecule type" value="Genomic_DNA"/>
</dbReference>
<dbReference type="InterPro" id="IPR037185">
    <property type="entry name" value="EmrE-like"/>
</dbReference>
<dbReference type="SUPFAM" id="SSF103481">
    <property type="entry name" value="Multidrug resistance efflux transporter EmrE"/>
    <property type="match status" value="2"/>
</dbReference>
<evidence type="ECO:0000256" key="2">
    <source>
        <dbReference type="ARBA" id="ARBA00022692"/>
    </source>
</evidence>
<dbReference type="Proteomes" id="UP001596501">
    <property type="component" value="Unassembled WGS sequence"/>
</dbReference>
<protein>
    <submittedName>
        <fullName evidence="7">DMT family transporter</fullName>
    </submittedName>
</protein>
<evidence type="ECO:0000313" key="7">
    <source>
        <dbReference type="EMBL" id="MFC7410277.1"/>
    </source>
</evidence>
<feature type="transmembrane region" description="Helical" evidence="5">
    <location>
        <begin position="239"/>
        <end position="256"/>
    </location>
</feature>
<keyword evidence="2 5" id="KW-0812">Transmembrane</keyword>